<feature type="compositionally biased region" description="Low complexity" evidence="1">
    <location>
        <begin position="171"/>
        <end position="180"/>
    </location>
</feature>
<dbReference type="InterPro" id="IPR019734">
    <property type="entry name" value="TPR_rpt"/>
</dbReference>
<comment type="caution">
    <text evidence="2">The sequence shown here is derived from an EMBL/GenBank/DDBJ whole genome shotgun (WGS) entry which is preliminary data.</text>
</comment>
<dbReference type="AlphaFoldDB" id="A0A1R2CW38"/>
<evidence type="ECO:0000313" key="2">
    <source>
        <dbReference type="EMBL" id="OMJ93181.1"/>
    </source>
</evidence>
<evidence type="ECO:0000256" key="1">
    <source>
        <dbReference type="SAM" id="MobiDB-lite"/>
    </source>
</evidence>
<feature type="region of interest" description="Disordered" evidence="1">
    <location>
        <begin position="171"/>
        <end position="190"/>
    </location>
</feature>
<name>A0A1R2CW38_9CILI</name>
<proteinExistence type="predicted"/>
<protein>
    <submittedName>
        <fullName evidence="2">Uncharacterized protein</fullName>
    </submittedName>
</protein>
<dbReference type="SMART" id="SM00028">
    <property type="entry name" value="TPR"/>
    <property type="match status" value="2"/>
</dbReference>
<dbReference type="InterPro" id="IPR011990">
    <property type="entry name" value="TPR-like_helical_dom_sf"/>
</dbReference>
<organism evidence="2 3">
    <name type="scientific">Stentor coeruleus</name>
    <dbReference type="NCBI Taxonomy" id="5963"/>
    <lineage>
        <taxon>Eukaryota</taxon>
        <taxon>Sar</taxon>
        <taxon>Alveolata</taxon>
        <taxon>Ciliophora</taxon>
        <taxon>Postciliodesmatophora</taxon>
        <taxon>Heterotrichea</taxon>
        <taxon>Heterotrichida</taxon>
        <taxon>Stentoridae</taxon>
        <taxon>Stentor</taxon>
    </lineage>
</organism>
<reference evidence="2 3" key="1">
    <citation type="submission" date="2016-11" db="EMBL/GenBank/DDBJ databases">
        <title>The macronuclear genome of Stentor coeruleus: a giant cell with tiny introns.</title>
        <authorList>
            <person name="Slabodnick M."/>
            <person name="Ruby J.G."/>
            <person name="Reiff S.B."/>
            <person name="Swart E.C."/>
            <person name="Gosai S."/>
            <person name="Prabakaran S."/>
            <person name="Witkowska E."/>
            <person name="Larue G.E."/>
            <person name="Fisher S."/>
            <person name="Freeman R.M."/>
            <person name="Gunawardena J."/>
            <person name="Chu W."/>
            <person name="Stover N.A."/>
            <person name="Gregory B.D."/>
            <person name="Nowacki M."/>
            <person name="Derisi J."/>
            <person name="Roy S.W."/>
            <person name="Marshall W.F."/>
            <person name="Sood P."/>
        </authorList>
    </citation>
    <scope>NUCLEOTIDE SEQUENCE [LARGE SCALE GENOMIC DNA]</scope>
    <source>
        <strain evidence="2">WM001</strain>
    </source>
</reference>
<dbReference type="Gene3D" id="1.25.40.10">
    <property type="entry name" value="Tetratricopeptide repeat domain"/>
    <property type="match status" value="1"/>
</dbReference>
<dbReference type="OrthoDB" id="626167at2759"/>
<accession>A0A1R2CW38</accession>
<dbReference type="SUPFAM" id="SSF48452">
    <property type="entry name" value="TPR-like"/>
    <property type="match status" value="1"/>
</dbReference>
<sequence length="341" mass="38507">MLLGILHVFQESEHPKIEEVMTINNLAYIQHKLGNYQESITFLTRATLFVPSCPIETQYSIGTLINLCSSNSALGLHKIALQQAFRALEISENSTNSELQAIIHYNIASQLAQIEKPENAGAFLQEAIFLSKTFLGSAHPLTSLAHKASLLCSQPIKYHFRFKSSESTSKISSFSTSTSKPPRNLKPEAEYLPAPGDLKKKINFSRKIVSISSSGRPIKNKLFIVATPYVKEIRRSKRIDAGLFITPKSVRKKADSVFLPPNRFFPDNEKEKKGLSIRKRIKNIKENILSLESKLKEFISFSSSIMMMVDFEGFEMTMGNVDAVVKIQRWVRKCLLKNQHN</sequence>
<gene>
    <name evidence="2" type="ORF">SteCoe_3872</name>
</gene>
<dbReference type="Proteomes" id="UP000187209">
    <property type="component" value="Unassembled WGS sequence"/>
</dbReference>
<evidence type="ECO:0000313" key="3">
    <source>
        <dbReference type="Proteomes" id="UP000187209"/>
    </source>
</evidence>
<dbReference type="EMBL" id="MPUH01000047">
    <property type="protein sequence ID" value="OMJ93181.1"/>
    <property type="molecule type" value="Genomic_DNA"/>
</dbReference>
<keyword evidence="3" id="KW-1185">Reference proteome</keyword>